<dbReference type="GO" id="GO:0005576">
    <property type="term" value="C:extracellular region"/>
    <property type="evidence" value="ECO:0007669"/>
    <property type="project" value="UniProtKB-SubCell"/>
</dbReference>
<feature type="signal peptide" evidence="5">
    <location>
        <begin position="1"/>
        <end position="21"/>
    </location>
</feature>
<evidence type="ECO:0000256" key="5">
    <source>
        <dbReference type="SAM" id="SignalP"/>
    </source>
</evidence>
<dbReference type="SUPFAM" id="SSF47565">
    <property type="entry name" value="Insect pheromone/odorant-binding proteins"/>
    <property type="match status" value="1"/>
</dbReference>
<dbReference type="InterPro" id="IPR036728">
    <property type="entry name" value="PBP_GOBP_sf"/>
</dbReference>
<dbReference type="PANTHER" id="PTHR21066:SF17">
    <property type="entry name" value="AGAP011368-PA"/>
    <property type="match status" value="1"/>
</dbReference>
<feature type="chain" id="PRO_5031219918" evidence="5">
    <location>
        <begin position="22"/>
        <end position="266"/>
    </location>
</feature>
<feature type="region of interest" description="Disordered" evidence="4">
    <location>
        <begin position="244"/>
        <end position="266"/>
    </location>
</feature>
<evidence type="ECO:0000256" key="4">
    <source>
        <dbReference type="SAM" id="MobiDB-lite"/>
    </source>
</evidence>
<reference evidence="6" key="1">
    <citation type="journal article" date="2020" name="Sci. Rep.">
        <title>Identification and motif analyses of candidate nonreceptor olfactory genes of Dendroctonus adjunctus Blandford (Coleoptera: Curculionidae) from the head transcriptome.</title>
        <authorList>
            <person name="Torres-Huerta B."/>
            <person name="Segura-Leon O.L."/>
            <person name="Aragon-Magadan M.A."/>
            <person name="Gonzalez-Hernandez H."/>
        </authorList>
    </citation>
    <scope>NUCLEOTIDE SEQUENCE</scope>
    <source>
        <tissue evidence="6">Head</tissue>
    </source>
</reference>
<proteinExistence type="evidence at transcript level"/>
<evidence type="ECO:0000256" key="1">
    <source>
        <dbReference type="ARBA" id="ARBA00004613"/>
    </source>
</evidence>
<reference evidence="6" key="2">
    <citation type="submission" date="2020-06" db="EMBL/GenBank/DDBJ databases">
        <authorList>
            <person name="Torres Huerta B."/>
            <person name="Segura-Leon O.L."/>
        </authorList>
    </citation>
    <scope>NUCLEOTIDE SEQUENCE</scope>
    <source>
        <tissue evidence="6">Head</tissue>
    </source>
</reference>
<dbReference type="InterPro" id="IPR052295">
    <property type="entry name" value="Odorant-binding_protein"/>
</dbReference>
<accession>A0A7U3UIL9</accession>
<sequence>MNKLVTLCAVLLGAACHLVQTYDFQDATFNEILSSDFEDIFDSLEDTYLHLRAKRNDEAVNSDEKCRRRHHRKPKLCCVEEVLDSLQEKEKEIIKLCFKDITGSVKESKPDRGFGNHRNFDLFSCESVEKRKSDMICVEQCKLQKQGLVSDDGSPKPEQISTYLKEAFTTQTWFEKVSEGIVDKCVNEAINATKNPVKFYTEGNKVCSRSGIVLKHCLFNSIQLSCPADQIKDKNACERFQERAKKGKDLFDQPPGPPPFDDNREE</sequence>
<dbReference type="AlphaFoldDB" id="A0A7U3UIL9"/>
<organism evidence="6">
    <name type="scientific">Dendroctonus adjunctus</name>
    <name type="common">roundheaded pine beetle</name>
    <dbReference type="NCBI Taxonomy" id="77157"/>
    <lineage>
        <taxon>Eukaryota</taxon>
        <taxon>Metazoa</taxon>
        <taxon>Ecdysozoa</taxon>
        <taxon>Arthropoda</taxon>
        <taxon>Hexapoda</taxon>
        <taxon>Insecta</taxon>
        <taxon>Pterygota</taxon>
        <taxon>Neoptera</taxon>
        <taxon>Endopterygota</taxon>
        <taxon>Coleoptera</taxon>
        <taxon>Polyphaga</taxon>
        <taxon>Cucujiformia</taxon>
        <taxon>Curculionidae</taxon>
        <taxon>Scolytinae</taxon>
        <taxon>Dendroctonus</taxon>
    </lineage>
</organism>
<dbReference type="Gene3D" id="1.10.238.270">
    <property type="match status" value="1"/>
</dbReference>
<keyword evidence="5" id="KW-0732">Signal</keyword>
<dbReference type="PANTHER" id="PTHR21066">
    <property type="entry name" value="ODORANT-BINDING PROTEIN 59A-RELATED"/>
    <property type="match status" value="1"/>
</dbReference>
<name>A0A7U3UIL9_9CUCU</name>
<comment type="subcellular location">
    <subcellularLocation>
        <location evidence="1">Secreted</location>
    </subcellularLocation>
</comment>
<evidence type="ECO:0000256" key="3">
    <source>
        <dbReference type="ARBA" id="ARBA00022525"/>
    </source>
</evidence>
<protein>
    <submittedName>
        <fullName evidence="6">Odorant binding protein 2</fullName>
    </submittedName>
</protein>
<gene>
    <name evidence="6" type="primary">OBP2</name>
</gene>
<evidence type="ECO:0000313" key="6">
    <source>
        <dbReference type="EMBL" id="QKV34983.1"/>
    </source>
</evidence>
<keyword evidence="3" id="KW-0964">Secreted</keyword>
<comment type="similarity">
    <text evidence="2">Belongs to the PBP/GOBP family.</text>
</comment>
<dbReference type="EMBL" id="MT604218">
    <property type="protein sequence ID" value="QKV34983.1"/>
    <property type="molecule type" value="mRNA"/>
</dbReference>
<evidence type="ECO:0000256" key="2">
    <source>
        <dbReference type="ARBA" id="ARBA00008098"/>
    </source>
</evidence>
<dbReference type="GO" id="GO:0005549">
    <property type="term" value="F:odorant binding"/>
    <property type="evidence" value="ECO:0007669"/>
    <property type="project" value="InterPro"/>
</dbReference>
<dbReference type="PROSITE" id="PS51257">
    <property type="entry name" value="PROKAR_LIPOPROTEIN"/>
    <property type="match status" value="1"/>
</dbReference>